<dbReference type="Proteomes" id="UP001457282">
    <property type="component" value="Unassembled WGS sequence"/>
</dbReference>
<keyword evidence="1" id="KW-1133">Transmembrane helix</keyword>
<accession>A0AAW1X176</accession>
<comment type="caution">
    <text evidence="2">The sequence shown here is derived from an EMBL/GenBank/DDBJ whole genome shotgun (WGS) entry which is preliminary data.</text>
</comment>
<evidence type="ECO:0000256" key="1">
    <source>
        <dbReference type="SAM" id="Phobius"/>
    </source>
</evidence>
<proteinExistence type="predicted"/>
<organism evidence="2 3">
    <name type="scientific">Rubus argutus</name>
    <name type="common">Southern blackberry</name>
    <dbReference type="NCBI Taxonomy" id="59490"/>
    <lineage>
        <taxon>Eukaryota</taxon>
        <taxon>Viridiplantae</taxon>
        <taxon>Streptophyta</taxon>
        <taxon>Embryophyta</taxon>
        <taxon>Tracheophyta</taxon>
        <taxon>Spermatophyta</taxon>
        <taxon>Magnoliopsida</taxon>
        <taxon>eudicotyledons</taxon>
        <taxon>Gunneridae</taxon>
        <taxon>Pentapetalae</taxon>
        <taxon>rosids</taxon>
        <taxon>fabids</taxon>
        <taxon>Rosales</taxon>
        <taxon>Rosaceae</taxon>
        <taxon>Rosoideae</taxon>
        <taxon>Rosoideae incertae sedis</taxon>
        <taxon>Rubus</taxon>
    </lineage>
</organism>
<evidence type="ECO:0000313" key="2">
    <source>
        <dbReference type="EMBL" id="KAK9930070.1"/>
    </source>
</evidence>
<evidence type="ECO:0000313" key="3">
    <source>
        <dbReference type="Proteomes" id="UP001457282"/>
    </source>
</evidence>
<feature type="transmembrane region" description="Helical" evidence="1">
    <location>
        <begin position="76"/>
        <end position="95"/>
    </location>
</feature>
<gene>
    <name evidence="2" type="ORF">M0R45_027127</name>
</gene>
<protein>
    <recommendedName>
        <fullName evidence="4">Transmembrane protein</fullName>
    </recommendedName>
</protein>
<dbReference type="EMBL" id="JBEDUW010000005">
    <property type="protein sequence ID" value="KAK9930070.1"/>
    <property type="molecule type" value="Genomic_DNA"/>
</dbReference>
<reference evidence="2 3" key="1">
    <citation type="journal article" date="2023" name="G3 (Bethesda)">
        <title>A chromosome-length genome assembly and annotation of blackberry (Rubus argutus, cv. 'Hillquist').</title>
        <authorList>
            <person name="Bruna T."/>
            <person name="Aryal R."/>
            <person name="Dudchenko O."/>
            <person name="Sargent D.J."/>
            <person name="Mead D."/>
            <person name="Buti M."/>
            <person name="Cavallini A."/>
            <person name="Hytonen T."/>
            <person name="Andres J."/>
            <person name="Pham M."/>
            <person name="Weisz D."/>
            <person name="Mascagni F."/>
            <person name="Usai G."/>
            <person name="Natali L."/>
            <person name="Bassil N."/>
            <person name="Fernandez G.E."/>
            <person name="Lomsadze A."/>
            <person name="Armour M."/>
            <person name="Olukolu B."/>
            <person name="Poorten T."/>
            <person name="Britton C."/>
            <person name="Davik J."/>
            <person name="Ashrafi H."/>
            <person name="Aiden E.L."/>
            <person name="Borodovsky M."/>
            <person name="Worthington M."/>
        </authorList>
    </citation>
    <scope>NUCLEOTIDE SEQUENCE [LARGE SCALE GENOMIC DNA]</scope>
    <source>
        <strain evidence="2">PI 553951</strain>
    </source>
</reference>
<sequence length="194" mass="21494">MASIRRTLSPAFRDRPYLNGGTPFSVQSPSHKLFSSSKYSSPLVSAFLTFAITVRRFVAGVLLQRAPRKGQQWRRAFYRCLLFFFVGFLLGLLPFGHVVNDAEIRGQGFNFDIKPPHVNVQFDNDGGDQIVKRREDLVFNANPAVVEKGDEVPRKQLIVVTTDVQPRTASLFLEQVGATAEACTSAISLDCGGD</sequence>
<keyword evidence="1" id="KW-0812">Transmembrane</keyword>
<keyword evidence="1" id="KW-0472">Membrane</keyword>
<feature type="transmembrane region" description="Helical" evidence="1">
    <location>
        <begin position="43"/>
        <end position="64"/>
    </location>
</feature>
<name>A0AAW1X176_RUBAR</name>
<evidence type="ECO:0008006" key="4">
    <source>
        <dbReference type="Google" id="ProtNLM"/>
    </source>
</evidence>
<dbReference type="AlphaFoldDB" id="A0AAW1X176"/>
<keyword evidence="3" id="KW-1185">Reference proteome</keyword>